<keyword evidence="1" id="KW-0175">Coiled coil</keyword>
<reference evidence="3 4" key="1">
    <citation type="submission" date="2020-08" db="EMBL/GenBank/DDBJ databases">
        <authorList>
            <person name="Newling K."/>
            <person name="Davey J."/>
            <person name="Forrester S."/>
        </authorList>
    </citation>
    <scope>NUCLEOTIDE SEQUENCE [LARGE SCALE GENOMIC DNA]</scope>
    <source>
        <strain evidence="4">Crithidia deanei Carvalho (ATCC PRA-265)</strain>
    </source>
</reference>
<feature type="compositionally biased region" description="Low complexity" evidence="2">
    <location>
        <begin position="325"/>
        <end position="334"/>
    </location>
</feature>
<proteinExistence type="predicted"/>
<dbReference type="Proteomes" id="UP000515908">
    <property type="component" value="Chromosome 05"/>
</dbReference>
<feature type="coiled-coil region" evidence="1">
    <location>
        <begin position="129"/>
        <end position="156"/>
    </location>
</feature>
<evidence type="ECO:0000313" key="4">
    <source>
        <dbReference type="Proteomes" id="UP000515908"/>
    </source>
</evidence>
<feature type="compositionally biased region" description="Low complexity" evidence="2">
    <location>
        <begin position="354"/>
        <end position="365"/>
    </location>
</feature>
<dbReference type="VEuPathDB" id="TriTrypDB:ADEAN_000305800"/>
<feature type="compositionally biased region" description="Polar residues" evidence="2">
    <location>
        <begin position="220"/>
        <end position="247"/>
    </location>
</feature>
<feature type="region of interest" description="Disordered" evidence="2">
    <location>
        <begin position="354"/>
        <end position="382"/>
    </location>
</feature>
<feature type="region of interest" description="Disordered" evidence="2">
    <location>
        <begin position="220"/>
        <end position="265"/>
    </location>
</feature>
<name>A0A7G2CA17_9TRYP</name>
<dbReference type="EMBL" id="LR877149">
    <property type="protein sequence ID" value="CAD2215603.1"/>
    <property type="molecule type" value="Genomic_DNA"/>
</dbReference>
<evidence type="ECO:0000256" key="1">
    <source>
        <dbReference type="SAM" id="Coils"/>
    </source>
</evidence>
<gene>
    <name evidence="3" type="ORF">ADEAN_000305800</name>
</gene>
<keyword evidence="4" id="KW-1185">Reference proteome</keyword>
<dbReference type="AlphaFoldDB" id="A0A7G2CA17"/>
<accession>A0A7G2CA17</accession>
<sequence>MKQVLARLHHEVPSLSNTANIKFSQYNKHLTDVQQTVGRLLQQQREQCYNLFYAFATEAEEQQRLCGITLFGAVERLQERVTQLETRTVRPAVERLVQQYYKPQVEKNQALSLALAEAEETATQTALLVQLTESKNKGLEEQIRSFRNNVQTQQLLVQTSEELRAVKQVTTTALRDAVRDLTAICQHAPSDVLSNDFMKTIRTSALKTEAYVELYYKNSRSNASPETHRTATPPSYVYQRQTPTSGQRAREAPHGTPPPLVPSRYGNTTPKVQFQLPNGNKENVGASTPYENRFPETVKTSHQKAVYTDMLQLIHTPPTSLLPQNNNNNNNNNNSIWKSSRSCPNSCTILLPSSRTAARSGRSSRSGGGRACKGGRSLSKAS</sequence>
<evidence type="ECO:0000313" key="3">
    <source>
        <dbReference type="EMBL" id="CAD2215603.1"/>
    </source>
</evidence>
<organism evidence="3 4">
    <name type="scientific">Angomonas deanei</name>
    <dbReference type="NCBI Taxonomy" id="59799"/>
    <lineage>
        <taxon>Eukaryota</taxon>
        <taxon>Discoba</taxon>
        <taxon>Euglenozoa</taxon>
        <taxon>Kinetoplastea</taxon>
        <taxon>Metakinetoplastina</taxon>
        <taxon>Trypanosomatida</taxon>
        <taxon>Trypanosomatidae</taxon>
        <taxon>Strigomonadinae</taxon>
        <taxon>Angomonas</taxon>
    </lineage>
</organism>
<protein>
    <submittedName>
        <fullName evidence="3">Uncharacterized protein</fullName>
    </submittedName>
</protein>
<feature type="region of interest" description="Disordered" evidence="2">
    <location>
        <begin position="318"/>
        <end position="337"/>
    </location>
</feature>
<evidence type="ECO:0000256" key="2">
    <source>
        <dbReference type="SAM" id="MobiDB-lite"/>
    </source>
</evidence>